<proteinExistence type="predicted"/>
<gene>
    <name evidence="2" type="ORF">TUBRATIS_008160</name>
</gene>
<evidence type="ECO:0000313" key="2">
    <source>
        <dbReference type="EMBL" id="RVD92674.1"/>
    </source>
</evidence>
<dbReference type="VEuPathDB" id="MicrosporidiaDB:TUBRATIS_008160"/>
<sequence length="140" mass="15816">MDTGDLSKKRKEKTNTPKDLSIKGLINRIHELSKEVEKDLNCENKINASSPKCKTDDNDHKSLLDKLKNGNNDKSQQTTRTYINYQPGIGNSPSLKPDIYNQLRNKFGGHTPTSFNNPTTYIRKTSIPVLVCKNANQHDC</sequence>
<reference evidence="2 3" key="1">
    <citation type="submission" date="2018-10" db="EMBL/GenBank/DDBJ databases">
        <title>Draft genome sequence of the microsporidian Tubulinosema ratisbonensis.</title>
        <authorList>
            <person name="Polonais V."/>
            <person name="Peyretaillade E."/>
            <person name="Niehus S."/>
            <person name="Wawrzyniak I."/>
            <person name="Franchet A."/>
            <person name="Gaspin C."/>
            <person name="Reichstadt M."/>
            <person name="Belser C."/>
            <person name="Labadie K."/>
            <person name="Delbac F."/>
            <person name="Ferrandon D."/>
        </authorList>
    </citation>
    <scope>NUCLEOTIDE SEQUENCE [LARGE SCALE GENOMIC DNA]</scope>
    <source>
        <strain evidence="2 3">Franzen</strain>
    </source>
</reference>
<keyword evidence="3" id="KW-1185">Reference proteome</keyword>
<evidence type="ECO:0000313" key="3">
    <source>
        <dbReference type="Proteomes" id="UP000282876"/>
    </source>
</evidence>
<feature type="compositionally biased region" description="Polar residues" evidence="1">
    <location>
        <begin position="69"/>
        <end position="79"/>
    </location>
</feature>
<comment type="caution">
    <text evidence="2">The sequence shown here is derived from an EMBL/GenBank/DDBJ whole genome shotgun (WGS) entry which is preliminary data.</text>
</comment>
<organism evidence="2 3">
    <name type="scientific">Tubulinosema ratisbonensis</name>
    <dbReference type="NCBI Taxonomy" id="291195"/>
    <lineage>
        <taxon>Eukaryota</taxon>
        <taxon>Fungi</taxon>
        <taxon>Fungi incertae sedis</taxon>
        <taxon>Microsporidia</taxon>
        <taxon>Tubulinosematoidea</taxon>
        <taxon>Tubulinosematidae</taxon>
        <taxon>Tubulinosema</taxon>
    </lineage>
</organism>
<feature type="compositionally biased region" description="Basic and acidic residues" evidence="1">
    <location>
        <begin position="53"/>
        <end position="68"/>
    </location>
</feature>
<accession>A0A437ANC7</accession>
<dbReference type="EMBL" id="RCSS01000165">
    <property type="protein sequence ID" value="RVD92674.1"/>
    <property type="molecule type" value="Genomic_DNA"/>
</dbReference>
<protein>
    <submittedName>
        <fullName evidence="2">Uncharacterized protein</fullName>
    </submittedName>
</protein>
<dbReference type="Proteomes" id="UP000282876">
    <property type="component" value="Unassembled WGS sequence"/>
</dbReference>
<dbReference type="AlphaFoldDB" id="A0A437ANC7"/>
<evidence type="ECO:0000256" key="1">
    <source>
        <dbReference type="SAM" id="MobiDB-lite"/>
    </source>
</evidence>
<name>A0A437ANC7_9MICR</name>
<feature type="region of interest" description="Disordered" evidence="1">
    <location>
        <begin position="46"/>
        <end position="79"/>
    </location>
</feature>